<protein>
    <submittedName>
        <fullName evidence="6">Pentatricopeptide repeat-containing protein chloroplastic</fullName>
    </submittedName>
</protein>
<feature type="transmembrane region" description="Helical" evidence="5">
    <location>
        <begin position="493"/>
        <end position="513"/>
    </location>
</feature>
<organism evidence="6">
    <name type="scientific">Zea mays</name>
    <name type="common">Maize</name>
    <dbReference type="NCBI Taxonomy" id="4577"/>
    <lineage>
        <taxon>Eukaryota</taxon>
        <taxon>Viridiplantae</taxon>
        <taxon>Streptophyta</taxon>
        <taxon>Embryophyta</taxon>
        <taxon>Tracheophyta</taxon>
        <taxon>Spermatophyta</taxon>
        <taxon>Magnoliopsida</taxon>
        <taxon>Liliopsida</taxon>
        <taxon>Poales</taxon>
        <taxon>Poaceae</taxon>
        <taxon>PACMAD clade</taxon>
        <taxon>Panicoideae</taxon>
        <taxon>Andropogonodae</taxon>
        <taxon>Andropogoneae</taxon>
        <taxon>Tripsacinae</taxon>
        <taxon>Zea</taxon>
    </lineage>
</organism>
<dbReference type="PANTHER" id="PTHR47936">
    <property type="entry name" value="PPR_LONG DOMAIN-CONTAINING PROTEIN"/>
    <property type="match status" value="1"/>
</dbReference>
<reference evidence="6" key="1">
    <citation type="submission" date="2015-12" db="EMBL/GenBank/DDBJ databases">
        <title>Update maize B73 reference genome by single molecule sequencing technologies.</title>
        <authorList>
            <consortium name="Maize Genome Sequencing Project"/>
            <person name="Ware D."/>
        </authorList>
    </citation>
    <scope>NUCLEOTIDE SEQUENCE [LARGE SCALE GENOMIC DNA]</scope>
    <source>
        <tissue evidence="6">Seedling</tissue>
    </source>
</reference>
<keyword evidence="5" id="KW-0472">Membrane</keyword>
<feature type="repeat" description="PPR" evidence="4">
    <location>
        <begin position="324"/>
        <end position="358"/>
    </location>
</feature>
<evidence type="ECO:0000256" key="3">
    <source>
        <dbReference type="ARBA" id="ARBA00022946"/>
    </source>
</evidence>
<dbReference type="PROSITE" id="PS51375">
    <property type="entry name" value="PPR"/>
    <property type="match status" value="8"/>
</dbReference>
<dbReference type="AlphaFoldDB" id="A0A1D6NMI5"/>
<dbReference type="EMBL" id="CM007649">
    <property type="protein sequence ID" value="ONM41384.1"/>
    <property type="molecule type" value="Genomic_DNA"/>
</dbReference>
<keyword evidence="3" id="KW-0809">Transit peptide</keyword>
<dbReference type="Pfam" id="PF13041">
    <property type="entry name" value="PPR_2"/>
    <property type="match status" value="3"/>
</dbReference>
<dbReference type="InterPro" id="IPR002885">
    <property type="entry name" value="PPR_rpt"/>
</dbReference>
<feature type="repeat" description="PPR" evidence="4">
    <location>
        <begin position="148"/>
        <end position="182"/>
    </location>
</feature>
<evidence type="ECO:0000313" key="6">
    <source>
        <dbReference type="EMBL" id="ONM41384.1"/>
    </source>
</evidence>
<feature type="repeat" description="PPR" evidence="4">
    <location>
        <begin position="183"/>
        <end position="218"/>
    </location>
</feature>
<feature type="repeat" description="PPR" evidence="4">
    <location>
        <begin position="394"/>
        <end position="428"/>
    </location>
</feature>
<dbReference type="ExpressionAtlas" id="A0A1D6NMI5">
    <property type="expression patterns" value="baseline and differential"/>
</dbReference>
<evidence type="ECO:0000256" key="2">
    <source>
        <dbReference type="ARBA" id="ARBA00022737"/>
    </source>
</evidence>
<name>A0A1D6NMI5_MAIZE</name>
<dbReference type="EMBL" id="CM007649">
    <property type="protein sequence ID" value="ONM41376.1"/>
    <property type="molecule type" value="Genomic_DNA"/>
</dbReference>
<proteinExistence type="inferred from homology"/>
<gene>
    <name evidence="6" type="ORF">ZEAMMB73_Zm00001d044496</name>
</gene>
<dbReference type="InterPro" id="IPR011990">
    <property type="entry name" value="TPR-like_helical_dom_sf"/>
</dbReference>
<dbReference type="OMA" id="RRNISCA"/>
<evidence type="ECO:0000256" key="5">
    <source>
        <dbReference type="SAM" id="Phobius"/>
    </source>
</evidence>
<evidence type="ECO:0000256" key="4">
    <source>
        <dbReference type="PROSITE-ProRule" id="PRU00708"/>
    </source>
</evidence>
<keyword evidence="2" id="KW-0677">Repeat</keyword>
<comment type="similarity">
    <text evidence="1">Belongs to the PPR family. P subfamily.</text>
</comment>
<feature type="repeat" description="PPR" evidence="4">
    <location>
        <begin position="289"/>
        <end position="323"/>
    </location>
</feature>
<dbReference type="Pfam" id="PF13812">
    <property type="entry name" value="PPR_3"/>
    <property type="match status" value="1"/>
</dbReference>
<dbReference type="PANTHER" id="PTHR47936:SF1">
    <property type="entry name" value="PENTATRICOPEPTIDE REPEAT-CONTAINING PROTEIN GUN1, CHLOROPLASTIC"/>
    <property type="match status" value="1"/>
</dbReference>
<dbReference type="Pfam" id="PF01535">
    <property type="entry name" value="PPR"/>
    <property type="match status" value="1"/>
</dbReference>
<dbReference type="NCBIfam" id="TIGR00756">
    <property type="entry name" value="PPR"/>
    <property type="match status" value="7"/>
</dbReference>
<sequence length="517" mass="58186">MELSPLPMLAASRFLSLSPLLAPTCPQRTAPSVRVATQTLEAPEAPKPPRPSPRRSAVAEVKGALDPIAALNRFEEVLQTQDCNIILRHCGDIRRWDDLSKVFEWMQEREMTNAASYSSYFKYLGLSRDPARVLRVYGAIKDRTLRVHVSVCNSVLGCLVKNGRLDSSFKLYDEMIREGLSPDPFTYSTLLAGCMKLKQGYTKAMGLINEMKSRGLQMDIVIYGTLLAICASHNYCEEAEVYFQKMKDEGHSPNLFHYSSLLNAYSENSDYGKAELLMKDLRSSGLTPNKVMLTTLLKVYSKGGLFEKAKGLLTELEASGFAQDEMPYCILIDGLVKGGKIQEANILFNEMKEKGVKSDGYAFSIMISALHRGGHHQESKQLAKEFESENASYDLVMLNTSLRTYCSTNDMESVMRMLKKMDESNISPDNITFNTLIRYFCNAKVCHLAYKTVEDMHAKGHQLNEVFSSCKSFSNSIMDQTSAIKPLLLSPSLIRIITLFIFFILFWFSHIVFHLGL</sequence>
<keyword evidence="5" id="KW-0812">Transmembrane</keyword>
<dbReference type="Gene3D" id="1.25.40.10">
    <property type="entry name" value="Tetratricopeptide repeat domain"/>
    <property type="match status" value="4"/>
</dbReference>
<evidence type="ECO:0000256" key="1">
    <source>
        <dbReference type="ARBA" id="ARBA00007626"/>
    </source>
</evidence>
<keyword evidence="5" id="KW-1133">Transmembrane helix</keyword>
<feature type="repeat" description="PPR" evidence="4">
    <location>
        <begin position="429"/>
        <end position="463"/>
    </location>
</feature>
<feature type="repeat" description="PPR" evidence="4">
    <location>
        <begin position="219"/>
        <end position="253"/>
    </location>
</feature>
<feature type="repeat" description="PPR" evidence="4">
    <location>
        <begin position="254"/>
        <end position="288"/>
    </location>
</feature>
<accession>A0A1D6NMI5</accession>